<sequence>MEKGSIKKQGKDLIVTWHVDLSINLANVWRLVTTDKGLASWFPELRVGSLAEGGHLVFVMTETEQLNMPIFSYHELATIGFEWGEDQVTFRLTQLSQEQTRLELAETLTAVTEHTPRDLAGWTLCLERLKKGSHGLELPFSQPLFDELSQYYAAQLQQLD</sequence>
<accession>A0A940SW67</accession>
<dbReference type="InterPro" id="IPR013538">
    <property type="entry name" value="ASHA1/2-like_C"/>
</dbReference>
<comment type="caution">
    <text evidence="3">The sequence shown here is derived from an EMBL/GenBank/DDBJ whole genome shotgun (WGS) entry which is preliminary data.</text>
</comment>
<reference evidence="3" key="1">
    <citation type="submission" date="2020-12" db="EMBL/GenBank/DDBJ databases">
        <title>Vagococcus allomyrinae sp. nov. and Enterococcus lavae sp. nov., isolated from the larvae of Allomyrina dichotoma.</title>
        <authorList>
            <person name="Lee S.D."/>
        </authorList>
    </citation>
    <scope>NUCLEOTIDE SEQUENCE</scope>
    <source>
        <strain evidence="3">BWB3-3</strain>
    </source>
</reference>
<dbReference type="SUPFAM" id="SSF55961">
    <property type="entry name" value="Bet v1-like"/>
    <property type="match status" value="1"/>
</dbReference>
<evidence type="ECO:0000313" key="4">
    <source>
        <dbReference type="Proteomes" id="UP000674938"/>
    </source>
</evidence>
<evidence type="ECO:0000313" key="3">
    <source>
        <dbReference type="EMBL" id="MBP1043020.1"/>
    </source>
</evidence>
<dbReference type="InterPro" id="IPR023393">
    <property type="entry name" value="START-like_dom_sf"/>
</dbReference>
<name>A0A940SW67_9ENTE</name>
<feature type="domain" description="Activator of Hsp90 ATPase homologue 1/2-like C-terminal" evidence="2">
    <location>
        <begin position="26"/>
        <end position="131"/>
    </location>
</feature>
<dbReference type="Pfam" id="PF08327">
    <property type="entry name" value="AHSA1"/>
    <property type="match status" value="1"/>
</dbReference>
<dbReference type="AlphaFoldDB" id="A0A940SW67"/>
<organism evidence="3 4">
    <name type="scientific">Vagococcus allomyrinae</name>
    <dbReference type="NCBI Taxonomy" id="2794353"/>
    <lineage>
        <taxon>Bacteria</taxon>
        <taxon>Bacillati</taxon>
        <taxon>Bacillota</taxon>
        <taxon>Bacilli</taxon>
        <taxon>Lactobacillales</taxon>
        <taxon>Enterococcaceae</taxon>
        <taxon>Vagococcus</taxon>
    </lineage>
</organism>
<dbReference type="Proteomes" id="UP000674938">
    <property type="component" value="Unassembled WGS sequence"/>
</dbReference>
<comment type="similarity">
    <text evidence="1">Belongs to the AHA1 family.</text>
</comment>
<dbReference type="RefSeq" id="WP_209530831.1">
    <property type="nucleotide sequence ID" value="NZ_JAEEGA010000013.1"/>
</dbReference>
<evidence type="ECO:0000256" key="1">
    <source>
        <dbReference type="ARBA" id="ARBA00006817"/>
    </source>
</evidence>
<keyword evidence="4" id="KW-1185">Reference proteome</keyword>
<gene>
    <name evidence="3" type="ORF">I6N95_18555</name>
</gene>
<protein>
    <submittedName>
        <fullName evidence="3">SRPBCC domain-containing protein</fullName>
    </submittedName>
</protein>
<evidence type="ECO:0000259" key="2">
    <source>
        <dbReference type="Pfam" id="PF08327"/>
    </source>
</evidence>
<proteinExistence type="inferred from homology"/>
<dbReference type="Gene3D" id="3.30.530.20">
    <property type="match status" value="1"/>
</dbReference>
<dbReference type="EMBL" id="JAEEGA010000013">
    <property type="protein sequence ID" value="MBP1043020.1"/>
    <property type="molecule type" value="Genomic_DNA"/>
</dbReference>